<keyword evidence="2" id="KW-1185">Reference proteome</keyword>
<dbReference type="Proteomes" id="UP001196413">
    <property type="component" value="Unassembled WGS sequence"/>
</dbReference>
<dbReference type="AlphaFoldDB" id="A0AAD5MN26"/>
<reference evidence="1" key="1">
    <citation type="submission" date="2021-06" db="EMBL/GenBank/DDBJ databases">
        <title>Parelaphostrongylus tenuis whole genome reference sequence.</title>
        <authorList>
            <person name="Garwood T.J."/>
            <person name="Larsen P.A."/>
            <person name="Fountain-Jones N.M."/>
            <person name="Garbe J.R."/>
            <person name="Macchietto M.G."/>
            <person name="Kania S.A."/>
            <person name="Gerhold R.W."/>
            <person name="Richards J.E."/>
            <person name="Wolf T.M."/>
        </authorList>
    </citation>
    <scope>NUCLEOTIDE SEQUENCE</scope>
    <source>
        <strain evidence="1">MNPRO001-30</strain>
        <tissue evidence="1">Meninges</tissue>
    </source>
</reference>
<evidence type="ECO:0000313" key="1">
    <source>
        <dbReference type="EMBL" id="KAJ1359678.1"/>
    </source>
</evidence>
<dbReference type="EMBL" id="JAHQIW010003668">
    <property type="protein sequence ID" value="KAJ1359678.1"/>
    <property type="molecule type" value="Genomic_DNA"/>
</dbReference>
<gene>
    <name evidence="1" type="ORF">KIN20_018461</name>
</gene>
<protein>
    <submittedName>
        <fullName evidence="1">Uncharacterized protein</fullName>
    </submittedName>
</protein>
<evidence type="ECO:0000313" key="2">
    <source>
        <dbReference type="Proteomes" id="UP001196413"/>
    </source>
</evidence>
<proteinExistence type="predicted"/>
<comment type="caution">
    <text evidence="1">The sequence shown here is derived from an EMBL/GenBank/DDBJ whole genome shotgun (WGS) entry which is preliminary data.</text>
</comment>
<organism evidence="1 2">
    <name type="scientific">Parelaphostrongylus tenuis</name>
    <name type="common">Meningeal worm</name>
    <dbReference type="NCBI Taxonomy" id="148309"/>
    <lineage>
        <taxon>Eukaryota</taxon>
        <taxon>Metazoa</taxon>
        <taxon>Ecdysozoa</taxon>
        <taxon>Nematoda</taxon>
        <taxon>Chromadorea</taxon>
        <taxon>Rhabditida</taxon>
        <taxon>Rhabditina</taxon>
        <taxon>Rhabditomorpha</taxon>
        <taxon>Strongyloidea</taxon>
        <taxon>Metastrongylidae</taxon>
        <taxon>Parelaphostrongylus</taxon>
    </lineage>
</organism>
<sequence>MRTGYLNSNVCKTDETMSQVNDSKAFRLFLDCRVVQSYVLAATMFVSRPTALLAALTAFVVALPPGQFVHYPLLMDENTFRSVCSNPLHY</sequence>
<name>A0AAD5MN26_PARTN</name>
<accession>A0AAD5MN26</accession>